<gene>
    <name evidence="2" type="ORF">KIN20_007179</name>
</gene>
<feature type="region of interest" description="Disordered" evidence="1">
    <location>
        <begin position="42"/>
        <end position="81"/>
    </location>
</feature>
<dbReference type="AlphaFoldDB" id="A0AAD5MV73"/>
<reference evidence="2" key="1">
    <citation type="submission" date="2021-06" db="EMBL/GenBank/DDBJ databases">
        <title>Parelaphostrongylus tenuis whole genome reference sequence.</title>
        <authorList>
            <person name="Garwood T.J."/>
            <person name="Larsen P.A."/>
            <person name="Fountain-Jones N.M."/>
            <person name="Garbe J.R."/>
            <person name="Macchietto M.G."/>
            <person name="Kania S.A."/>
            <person name="Gerhold R.W."/>
            <person name="Richards J.E."/>
            <person name="Wolf T.M."/>
        </authorList>
    </citation>
    <scope>NUCLEOTIDE SEQUENCE</scope>
    <source>
        <strain evidence="2">MNPRO001-30</strain>
        <tissue evidence="2">Meninges</tissue>
    </source>
</reference>
<accession>A0AAD5MV73</accession>
<organism evidence="2 3">
    <name type="scientific">Parelaphostrongylus tenuis</name>
    <name type="common">Meningeal worm</name>
    <dbReference type="NCBI Taxonomy" id="148309"/>
    <lineage>
        <taxon>Eukaryota</taxon>
        <taxon>Metazoa</taxon>
        <taxon>Ecdysozoa</taxon>
        <taxon>Nematoda</taxon>
        <taxon>Chromadorea</taxon>
        <taxon>Rhabditida</taxon>
        <taxon>Rhabditina</taxon>
        <taxon>Rhabditomorpha</taxon>
        <taxon>Strongyloidea</taxon>
        <taxon>Metastrongylidae</taxon>
        <taxon>Parelaphostrongylus</taxon>
    </lineage>
</organism>
<protein>
    <submittedName>
        <fullName evidence="2">Uncharacterized protein</fullName>
    </submittedName>
</protein>
<dbReference type="Proteomes" id="UP001196413">
    <property type="component" value="Unassembled WGS sequence"/>
</dbReference>
<keyword evidence="3" id="KW-1185">Reference proteome</keyword>
<sequence length="81" mass="8831">KARDSLDSNVRAIWQFKFGKLQSNADTRVIEVLRFENAPLDKGARLNPSATEPGKPSTASLTRLKHIPDTAPAVPATSTMQ</sequence>
<proteinExistence type="predicted"/>
<evidence type="ECO:0000313" key="3">
    <source>
        <dbReference type="Proteomes" id="UP001196413"/>
    </source>
</evidence>
<comment type="caution">
    <text evidence="2">The sequence shown here is derived from an EMBL/GenBank/DDBJ whole genome shotgun (WGS) entry which is preliminary data.</text>
</comment>
<name>A0AAD5MV73_PARTN</name>
<dbReference type="EMBL" id="JAHQIW010001027">
    <property type="protein sequence ID" value="KAJ1351209.1"/>
    <property type="molecule type" value="Genomic_DNA"/>
</dbReference>
<evidence type="ECO:0000256" key="1">
    <source>
        <dbReference type="SAM" id="MobiDB-lite"/>
    </source>
</evidence>
<evidence type="ECO:0000313" key="2">
    <source>
        <dbReference type="EMBL" id="KAJ1351209.1"/>
    </source>
</evidence>
<feature type="non-terminal residue" evidence="2">
    <location>
        <position position="1"/>
    </location>
</feature>